<comment type="catalytic activity">
    <reaction evidence="1">
        <text>[protein]-peptidylproline (omega=180) = [protein]-peptidylproline (omega=0)</text>
        <dbReference type="Rhea" id="RHEA:16237"/>
        <dbReference type="Rhea" id="RHEA-COMP:10747"/>
        <dbReference type="Rhea" id="RHEA-COMP:10748"/>
        <dbReference type="ChEBI" id="CHEBI:83833"/>
        <dbReference type="ChEBI" id="CHEBI:83834"/>
        <dbReference type="EC" id="5.2.1.8"/>
    </reaction>
</comment>
<dbReference type="RefSeq" id="WP_058949589.1">
    <property type="nucleotide sequence ID" value="NZ_BBXV01000012.1"/>
</dbReference>
<evidence type="ECO:0000313" key="10">
    <source>
        <dbReference type="Proteomes" id="UP000052946"/>
    </source>
</evidence>
<dbReference type="SUPFAM" id="SSF109998">
    <property type="entry name" value="Triger factor/SurA peptide-binding domain-like"/>
    <property type="match status" value="1"/>
</dbReference>
<dbReference type="InterPro" id="IPR046357">
    <property type="entry name" value="PPIase_dom_sf"/>
</dbReference>
<evidence type="ECO:0000256" key="5">
    <source>
        <dbReference type="ARBA" id="ARBA00023235"/>
    </source>
</evidence>
<dbReference type="PANTHER" id="PTHR47245">
    <property type="entry name" value="PEPTIDYLPROLYL ISOMERASE"/>
    <property type="match status" value="1"/>
</dbReference>
<evidence type="ECO:0000256" key="1">
    <source>
        <dbReference type="ARBA" id="ARBA00000971"/>
    </source>
</evidence>
<keyword evidence="7" id="KW-0175">Coiled coil</keyword>
<evidence type="ECO:0000313" key="9">
    <source>
        <dbReference type="EMBL" id="GAQ17038.1"/>
    </source>
</evidence>
<protein>
    <recommendedName>
        <fullName evidence="2">peptidylprolyl isomerase</fullName>
        <ecNumber evidence="2">5.2.1.8</ecNumber>
    </recommendedName>
</protein>
<dbReference type="AlphaFoldDB" id="A0A0U9H363"/>
<evidence type="ECO:0000256" key="2">
    <source>
        <dbReference type="ARBA" id="ARBA00013194"/>
    </source>
</evidence>
<dbReference type="Gene3D" id="3.10.50.40">
    <property type="match status" value="1"/>
</dbReference>
<keyword evidence="4 6" id="KW-0697">Rotamase</keyword>
<feature type="coiled-coil region" evidence="7">
    <location>
        <begin position="61"/>
        <end position="90"/>
    </location>
</feature>
<dbReference type="PANTHER" id="PTHR47245:SF1">
    <property type="entry name" value="FOLDASE PROTEIN PRSA"/>
    <property type="match status" value="1"/>
</dbReference>
<dbReference type="Proteomes" id="UP000052946">
    <property type="component" value="Unassembled WGS sequence"/>
</dbReference>
<dbReference type="InterPro" id="IPR050245">
    <property type="entry name" value="PrsA_foldase"/>
</dbReference>
<dbReference type="OrthoDB" id="14196at2"/>
<feature type="domain" description="PpiC" evidence="8">
    <location>
        <begin position="150"/>
        <end position="240"/>
    </location>
</feature>
<dbReference type="PROSITE" id="PS50198">
    <property type="entry name" value="PPIC_PPIASE_2"/>
    <property type="match status" value="1"/>
</dbReference>
<gene>
    <name evidence="9" type="ORF">OPHB3_0963</name>
</gene>
<keyword evidence="3" id="KW-0732">Signal</keyword>
<dbReference type="Pfam" id="PF13616">
    <property type="entry name" value="Rotamase_3"/>
    <property type="match status" value="1"/>
</dbReference>
<name>A0A0U9H363_9BACI</name>
<dbReference type="EMBL" id="BBXV01000012">
    <property type="protein sequence ID" value="GAQ17038.1"/>
    <property type="molecule type" value="Genomic_DNA"/>
</dbReference>
<evidence type="ECO:0000256" key="4">
    <source>
        <dbReference type="ARBA" id="ARBA00023110"/>
    </source>
</evidence>
<sequence>MKKVWVSIVAVVVAVGVILFVTLSQDGYIAKVNGQEISEEALNSILLSDYGESALDTLITNEIIKQELEKEDIEVTDEELEEEYSELVNSYGSEEAFQEALTASGVDEAMVKQNIETYLATNKLLEPRITVTEEEMNDYFDENEASFATEAQVEASHILVDDEETAKEVLEKLNDGEDFAELVAEYSTDEATLETDGELGFFGSGVMDEAFENAAFQLEIGEISDPVETDYGYHIIKVTDKTEAKEAVFEDVKDEIESTLFESKADTEYSLWLEEKMNEYEIENKLTE</sequence>
<dbReference type="SUPFAM" id="SSF54534">
    <property type="entry name" value="FKBP-like"/>
    <property type="match status" value="1"/>
</dbReference>
<dbReference type="Pfam" id="PF13624">
    <property type="entry name" value="SurA_N_3"/>
    <property type="match status" value="1"/>
</dbReference>
<keyword evidence="5 6" id="KW-0413">Isomerase</keyword>
<evidence type="ECO:0000256" key="6">
    <source>
        <dbReference type="PROSITE-ProRule" id="PRU00278"/>
    </source>
</evidence>
<evidence type="ECO:0000259" key="8">
    <source>
        <dbReference type="PROSITE" id="PS50198"/>
    </source>
</evidence>
<proteinExistence type="predicted"/>
<dbReference type="GO" id="GO:0003755">
    <property type="term" value="F:peptidyl-prolyl cis-trans isomerase activity"/>
    <property type="evidence" value="ECO:0007669"/>
    <property type="project" value="UniProtKB-KW"/>
</dbReference>
<dbReference type="InterPro" id="IPR027304">
    <property type="entry name" value="Trigger_fact/SurA_dom_sf"/>
</dbReference>
<accession>A0A0U9H363</accession>
<comment type="caution">
    <text evidence="9">The sequence shown here is derived from an EMBL/GenBank/DDBJ whole genome shotgun (WGS) entry which is preliminary data.</text>
</comment>
<dbReference type="EC" id="5.2.1.8" evidence="2"/>
<evidence type="ECO:0000256" key="3">
    <source>
        <dbReference type="ARBA" id="ARBA00022729"/>
    </source>
</evidence>
<reference evidence="9 10" key="2">
    <citation type="journal article" date="2016" name="Genome Announc.">
        <title>Draft Genome Sequence of Oceanobacillus picturae Heshi-B3, Isolated from Fermented Rice Bran in a Traditional Japanese Seafood Dish.</title>
        <authorList>
            <person name="Akuzawa S."/>
            <person name="Nagaoka J."/>
            <person name="Kanekatsu M."/>
            <person name="Kanesaki Y."/>
            <person name="Suzuki T."/>
        </authorList>
    </citation>
    <scope>NUCLEOTIDE SEQUENCE [LARGE SCALE GENOMIC DNA]</scope>
    <source>
        <strain evidence="9 10">Heshi-B3</strain>
    </source>
</reference>
<dbReference type="Gene3D" id="1.10.4030.10">
    <property type="entry name" value="Porin chaperone SurA, peptide-binding domain"/>
    <property type="match status" value="1"/>
</dbReference>
<evidence type="ECO:0000256" key="7">
    <source>
        <dbReference type="SAM" id="Coils"/>
    </source>
</evidence>
<dbReference type="InterPro" id="IPR000297">
    <property type="entry name" value="PPIase_PpiC"/>
</dbReference>
<reference evidence="10" key="1">
    <citation type="submission" date="2015-07" db="EMBL/GenBank/DDBJ databases">
        <title>Draft Genome Sequence of Oceanobacillus picturae Heshi-B3 that Was Isolated from Fermented Rice Bran with Aging Salted Mackerel, Which Was Named Heshiko as Traditional Fermented Seafood in Japan.</title>
        <authorList>
            <person name="Akuzawa S."/>
            <person name="Nakagawa J."/>
            <person name="Kanekatsu T."/>
            <person name="Kanesaki Y."/>
            <person name="Suzuki T."/>
        </authorList>
    </citation>
    <scope>NUCLEOTIDE SEQUENCE [LARGE SCALE GENOMIC DNA]</scope>
    <source>
        <strain evidence="10">Heshi-B3</strain>
    </source>
</reference>
<organism evidence="9 10">
    <name type="scientific">Oceanobacillus picturae</name>
    <dbReference type="NCBI Taxonomy" id="171693"/>
    <lineage>
        <taxon>Bacteria</taxon>
        <taxon>Bacillati</taxon>
        <taxon>Bacillota</taxon>
        <taxon>Bacilli</taxon>
        <taxon>Bacillales</taxon>
        <taxon>Bacillaceae</taxon>
        <taxon>Oceanobacillus</taxon>
    </lineage>
</organism>